<organism evidence="4 5">
    <name type="scientific">Muiribacterium halophilum</name>
    <dbReference type="NCBI Taxonomy" id="2053465"/>
    <lineage>
        <taxon>Bacteria</taxon>
        <taxon>Candidatus Muiribacteriota</taxon>
        <taxon>Candidatus Muiribacteriia</taxon>
        <taxon>Candidatus Muiribacteriales</taxon>
        <taxon>Candidatus Muiribacteriaceae</taxon>
        <taxon>Candidatus Muiribacterium</taxon>
    </lineage>
</organism>
<dbReference type="GO" id="GO:0046872">
    <property type="term" value="F:metal ion binding"/>
    <property type="evidence" value="ECO:0007669"/>
    <property type="project" value="UniProtKB-KW"/>
</dbReference>
<gene>
    <name evidence="4" type="primary">pdxA</name>
    <name evidence="4" type="ORF">C0601_04530</name>
</gene>
<dbReference type="Proteomes" id="UP000234857">
    <property type="component" value="Unassembled WGS sequence"/>
</dbReference>
<name>A0A2N5ZIA8_MUIH1</name>
<accession>A0A2N5ZIA8</accession>
<dbReference type="Pfam" id="PF04166">
    <property type="entry name" value="PdxA"/>
    <property type="match status" value="1"/>
</dbReference>
<dbReference type="EMBL" id="PKTG01000063">
    <property type="protein sequence ID" value="PLX18428.1"/>
    <property type="molecule type" value="Genomic_DNA"/>
</dbReference>
<dbReference type="InterPro" id="IPR005255">
    <property type="entry name" value="PdxA_fam"/>
</dbReference>
<dbReference type="SUPFAM" id="SSF53659">
    <property type="entry name" value="Isocitrate/Isopropylmalate dehydrogenase-like"/>
    <property type="match status" value="1"/>
</dbReference>
<evidence type="ECO:0000256" key="2">
    <source>
        <dbReference type="ARBA" id="ARBA00023002"/>
    </source>
</evidence>
<sequence length="321" mass="35833">MKKGSSTLLITPGDVNGIGPELFFKSYRKYKELFERTVLVGSKEVFENYTKLFSIEEDINYIKDIDDLLEWKINILDVLKPYDIETGKITKEAGLFSYKAVEKAIELYKESKADAIITLPICKESWYKAGIRFPGHTEVFASSGYGKEFSMIMYSPKFSVILVSIHESIKDVPSLITKEAVAKTVRHALEFGDQVYGDDLSMAVCSLNPHGGEGGNIGEEEKHIIDALKSFDDNRVPKIPLAADTLFYHVAKKRYNMVVCMYHDQGLIPFKMNNFDDGVNVTWGTGIKRTSPDHGTAFDIAGKGVADTGSFVAAIRLAKKL</sequence>
<keyword evidence="2" id="KW-0560">Oxidoreductase</keyword>
<keyword evidence="1" id="KW-0479">Metal-binding</keyword>
<dbReference type="GO" id="GO:0051287">
    <property type="term" value="F:NAD binding"/>
    <property type="evidence" value="ECO:0007669"/>
    <property type="project" value="InterPro"/>
</dbReference>
<dbReference type="NCBIfam" id="TIGR00557">
    <property type="entry name" value="pdxA"/>
    <property type="match status" value="1"/>
</dbReference>
<reference evidence="4 5" key="1">
    <citation type="submission" date="2017-11" db="EMBL/GenBank/DDBJ databases">
        <title>Genome-resolved metagenomics identifies genetic mobility, metabolic interactions, and unexpected diversity in perchlorate-reducing communities.</title>
        <authorList>
            <person name="Barnum T.P."/>
            <person name="Figueroa I.A."/>
            <person name="Carlstrom C.I."/>
            <person name="Lucas L.N."/>
            <person name="Engelbrektson A.L."/>
            <person name="Coates J.D."/>
        </authorList>
    </citation>
    <scope>NUCLEOTIDE SEQUENCE [LARGE SCALE GENOMIC DNA]</scope>
    <source>
        <strain evidence="4">BM706</strain>
    </source>
</reference>
<evidence type="ECO:0000256" key="1">
    <source>
        <dbReference type="ARBA" id="ARBA00022723"/>
    </source>
</evidence>
<evidence type="ECO:0000313" key="5">
    <source>
        <dbReference type="Proteomes" id="UP000234857"/>
    </source>
</evidence>
<evidence type="ECO:0000256" key="3">
    <source>
        <dbReference type="ARBA" id="ARBA00023027"/>
    </source>
</evidence>
<dbReference type="AlphaFoldDB" id="A0A2N5ZIA8"/>
<proteinExistence type="predicted"/>
<dbReference type="PANTHER" id="PTHR30004:SF6">
    <property type="entry name" value="D-THREONATE 4-PHOSPHATE DEHYDROGENASE"/>
    <property type="match status" value="1"/>
</dbReference>
<evidence type="ECO:0000313" key="4">
    <source>
        <dbReference type="EMBL" id="PLX18428.1"/>
    </source>
</evidence>
<dbReference type="Gene3D" id="3.40.718.10">
    <property type="entry name" value="Isopropylmalate Dehydrogenase"/>
    <property type="match status" value="1"/>
</dbReference>
<keyword evidence="3" id="KW-0520">NAD</keyword>
<dbReference type="PANTHER" id="PTHR30004">
    <property type="entry name" value="4-HYDROXYTHREONINE-4-PHOSPHATE DEHYDROGENASE"/>
    <property type="match status" value="1"/>
</dbReference>
<comment type="caution">
    <text evidence="4">The sequence shown here is derived from an EMBL/GenBank/DDBJ whole genome shotgun (WGS) entry which is preliminary data.</text>
</comment>
<protein>
    <submittedName>
        <fullName evidence="4">4-hydroxythreonine-4-phosphate dehydrogenase PdxA</fullName>
    </submittedName>
</protein>
<dbReference type="GO" id="GO:0016491">
    <property type="term" value="F:oxidoreductase activity"/>
    <property type="evidence" value="ECO:0007669"/>
    <property type="project" value="UniProtKB-KW"/>
</dbReference>